<dbReference type="PANTHER" id="PTHR11254:SF444">
    <property type="entry name" value="HECT DOMAIN CONTAINING UBIQUITIN LIGASE"/>
    <property type="match status" value="1"/>
</dbReference>
<name>A0A5J4W8W0_9EUKA</name>
<dbReference type="SMART" id="SM00119">
    <property type="entry name" value="HECTc"/>
    <property type="match status" value="1"/>
</dbReference>
<evidence type="ECO:0000256" key="4">
    <source>
        <dbReference type="ARBA" id="ARBA00022679"/>
    </source>
</evidence>
<evidence type="ECO:0000313" key="9">
    <source>
        <dbReference type="EMBL" id="KAA6391348.1"/>
    </source>
</evidence>
<feature type="region of interest" description="Disordered" evidence="7">
    <location>
        <begin position="331"/>
        <end position="354"/>
    </location>
</feature>
<reference evidence="9 10" key="1">
    <citation type="submission" date="2019-03" db="EMBL/GenBank/DDBJ databases">
        <title>Single cell metagenomics reveals metabolic interactions within the superorganism composed of flagellate Streblomastix strix and complex community of Bacteroidetes bacteria on its surface.</title>
        <authorList>
            <person name="Treitli S.C."/>
            <person name="Kolisko M."/>
            <person name="Husnik F."/>
            <person name="Keeling P."/>
            <person name="Hampl V."/>
        </authorList>
    </citation>
    <scope>NUCLEOTIDE SEQUENCE [LARGE SCALE GENOMIC DNA]</scope>
    <source>
        <strain evidence="9">ST1C</strain>
    </source>
</reference>
<comment type="catalytic activity">
    <reaction evidence="1">
        <text>S-ubiquitinyl-[E2 ubiquitin-conjugating enzyme]-L-cysteine + [acceptor protein]-L-lysine = [E2 ubiquitin-conjugating enzyme]-L-cysteine + N(6)-ubiquitinyl-[acceptor protein]-L-lysine.</text>
        <dbReference type="EC" id="2.3.2.26"/>
    </reaction>
</comment>
<dbReference type="Gene3D" id="3.30.2160.10">
    <property type="entry name" value="Hect, E3 ligase catalytic domain"/>
    <property type="match status" value="1"/>
</dbReference>
<dbReference type="EC" id="2.3.2.26" evidence="3"/>
<proteinExistence type="predicted"/>
<feature type="compositionally biased region" description="Basic residues" evidence="7">
    <location>
        <begin position="1"/>
        <end position="14"/>
    </location>
</feature>
<dbReference type="PANTHER" id="PTHR11254">
    <property type="entry name" value="HECT DOMAIN UBIQUITIN-PROTEIN LIGASE"/>
    <property type="match status" value="1"/>
</dbReference>
<keyword evidence="5 6" id="KW-0833">Ubl conjugation pathway</keyword>
<evidence type="ECO:0000256" key="1">
    <source>
        <dbReference type="ARBA" id="ARBA00000885"/>
    </source>
</evidence>
<dbReference type="GO" id="GO:0006511">
    <property type="term" value="P:ubiquitin-dependent protein catabolic process"/>
    <property type="evidence" value="ECO:0007669"/>
    <property type="project" value="TreeGrafter"/>
</dbReference>
<feature type="compositionally biased region" description="Basic and acidic residues" evidence="7">
    <location>
        <begin position="331"/>
        <end position="346"/>
    </location>
</feature>
<dbReference type="Pfam" id="PF00632">
    <property type="entry name" value="HECT"/>
    <property type="match status" value="2"/>
</dbReference>
<comment type="caution">
    <text evidence="9">The sequence shown here is derived from an EMBL/GenBank/DDBJ whole genome shotgun (WGS) entry which is preliminary data.</text>
</comment>
<evidence type="ECO:0000256" key="7">
    <source>
        <dbReference type="SAM" id="MobiDB-lite"/>
    </source>
</evidence>
<dbReference type="GO" id="GO:0061630">
    <property type="term" value="F:ubiquitin protein ligase activity"/>
    <property type="evidence" value="ECO:0007669"/>
    <property type="project" value="UniProtKB-EC"/>
</dbReference>
<dbReference type="Proteomes" id="UP000324800">
    <property type="component" value="Unassembled WGS sequence"/>
</dbReference>
<organism evidence="9 10">
    <name type="scientific">Streblomastix strix</name>
    <dbReference type="NCBI Taxonomy" id="222440"/>
    <lineage>
        <taxon>Eukaryota</taxon>
        <taxon>Metamonada</taxon>
        <taxon>Preaxostyla</taxon>
        <taxon>Oxymonadida</taxon>
        <taxon>Streblomastigidae</taxon>
        <taxon>Streblomastix</taxon>
    </lineage>
</organism>
<evidence type="ECO:0000313" key="10">
    <source>
        <dbReference type="Proteomes" id="UP000324800"/>
    </source>
</evidence>
<dbReference type="InterPro" id="IPR050409">
    <property type="entry name" value="E3_ubiq-protein_ligase"/>
</dbReference>
<gene>
    <name evidence="9" type="ORF">EZS28_013123</name>
</gene>
<evidence type="ECO:0000256" key="6">
    <source>
        <dbReference type="PROSITE-ProRule" id="PRU00104"/>
    </source>
</evidence>
<dbReference type="AlphaFoldDB" id="A0A5J4W8W0"/>
<feature type="compositionally biased region" description="Acidic residues" evidence="7">
    <location>
        <begin position="53"/>
        <end position="66"/>
    </location>
</feature>
<dbReference type="GO" id="GO:0016567">
    <property type="term" value="P:protein ubiquitination"/>
    <property type="evidence" value="ECO:0007669"/>
    <property type="project" value="TreeGrafter"/>
</dbReference>
<dbReference type="InterPro" id="IPR035983">
    <property type="entry name" value="Hect_E3_ubiquitin_ligase"/>
</dbReference>
<evidence type="ECO:0000256" key="2">
    <source>
        <dbReference type="ARBA" id="ARBA00004906"/>
    </source>
</evidence>
<evidence type="ECO:0000259" key="8">
    <source>
        <dbReference type="PROSITE" id="PS50237"/>
    </source>
</evidence>
<comment type="pathway">
    <text evidence="2">Protein modification; protein ubiquitination.</text>
</comment>
<dbReference type="Gene3D" id="3.90.1750.10">
    <property type="entry name" value="Hect, E3 ligase catalytic domains"/>
    <property type="match status" value="1"/>
</dbReference>
<protein>
    <recommendedName>
        <fullName evidence="3">HECT-type E3 ubiquitin transferase</fullName>
        <ecNumber evidence="3">2.3.2.26</ecNumber>
    </recommendedName>
</protein>
<sequence length="627" mass="71636">MHSYRQNKNKKKGSKDRNRDKGKNKQRIGSSSPPQTILSLDQQDSDSSHSDSFDIEGGDYNDDDEKDNSSDDKQKKQKVEQQDEDDADQQSISSDSNDDYDLYALDASSIENSEDDVDYEDEDSILSIESIESDDDDDDDMMKFFDITVDRSKILQSTLIEFDGSSKEMRIRPLKVQFKGEDGVDIGGPSREFFWSFVQQATDEQQGLFSQDHQDDYRLGLKNSQYSKSAPGQRLLRLLGVLLGKALIENVTVPARFKRFIFNALLGYQLEQIDIKLFDYQLGSQLALLQQTEEIDDWGLTFTITDEREINQLNESPYNSPSVQYNQRIGNERISKENSKEKEKPKISPPTQTMSPIKKMTEKRTIELIHGGASLKVTNANKQSYIQAYILYKINNIKPQINALCGGFHEIVPPSLFRIQSITKKTENEIGSKPNNKQEERMMTAEELEYALCGQPRIDVDEWQANTLYSGFGTDIDITRRDRYVGDREQDITREQHQHLVRSFWEIVREMNEDDRRRLLRFTTGSGSPPSTGFAHLIGTDSNTEKKFTLQLMRIDDPSVNIFSSANRFGNTNSIYSNGNSGEDIVRLPEAHTCFNTLVLPLYNTKEKLKQKLLQAISFADVGFGMN</sequence>
<feature type="region of interest" description="Disordered" evidence="7">
    <location>
        <begin position="1"/>
        <end position="100"/>
    </location>
</feature>
<dbReference type="GO" id="GO:0005737">
    <property type="term" value="C:cytoplasm"/>
    <property type="evidence" value="ECO:0007669"/>
    <property type="project" value="TreeGrafter"/>
</dbReference>
<accession>A0A5J4W8W0</accession>
<dbReference type="Gene3D" id="3.30.2410.10">
    <property type="entry name" value="Hect, E3 ligase catalytic domain"/>
    <property type="match status" value="1"/>
</dbReference>
<feature type="active site" description="Glycyl thioester intermediate" evidence="6">
    <location>
        <position position="594"/>
    </location>
</feature>
<dbReference type="EMBL" id="SNRW01002908">
    <property type="protein sequence ID" value="KAA6391348.1"/>
    <property type="molecule type" value="Genomic_DNA"/>
</dbReference>
<dbReference type="SUPFAM" id="SSF56204">
    <property type="entry name" value="Hect, E3 ligase catalytic domain"/>
    <property type="match status" value="1"/>
</dbReference>
<feature type="domain" description="HECT" evidence="8">
    <location>
        <begin position="165"/>
        <end position="627"/>
    </location>
</feature>
<dbReference type="PROSITE" id="PS50237">
    <property type="entry name" value="HECT"/>
    <property type="match status" value="1"/>
</dbReference>
<evidence type="ECO:0000256" key="3">
    <source>
        <dbReference type="ARBA" id="ARBA00012485"/>
    </source>
</evidence>
<dbReference type="OrthoDB" id="165732at2759"/>
<evidence type="ECO:0000256" key="5">
    <source>
        <dbReference type="ARBA" id="ARBA00022786"/>
    </source>
</evidence>
<dbReference type="InterPro" id="IPR000569">
    <property type="entry name" value="HECT_dom"/>
</dbReference>
<feature type="compositionally biased region" description="Basic and acidic residues" evidence="7">
    <location>
        <begin position="67"/>
        <end position="81"/>
    </location>
</feature>
<keyword evidence="4" id="KW-0808">Transferase</keyword>
<feature type="compositionally biased region" description="Polar residues" evidence="7">
    <location>
        <begin position="27"/>
        <end position="37"/>
    </location>
</feature>